<dbReference type="PANTHER" id="PTHR42760">
    <property type="entry name" value="SHORT-CHAIN DEHYDROGENASES/REDUCTASES FAMILY MEMBER"/>
    <property type="match status" value="1"/>
</dbReference>
<dbReference type="Gene3D" id="3.40.50.720">
    <property type="entry name" value="NAD(P)-binding Rossmann-like Domain"/>
    <property type="match status" value="1"/>
</dbReference>
<reference evidence="3 4" key="1">
    <citation type="submission" date="2016-10" db="EMBL/GenBank/DDBJ databases">
        <authorList>
            <person name="de Groot N.N."/>
        </authorList>
    </citation>
    <scope>NUCLEOTIDE SEQUENCE [LARGE SCALE GENOMIC DNA]</scope>
    <source>
        <strain evidence="3 4">DSM 1283</strain>
    </source>
</reference>
<dbReference type="Pfam" id="PF13561">
    <property type="entry name" value="adh_short_C2"/>
    <property type="match status" value="1"/>
</dbReference>
<sequence>MDLKMSKKVAVIIGASKGIGFATAKAFLNEGAIVAICARNKNELEKAKETLSTYGEVYAAPIDATRMEEINIFADQVYSQYGHIDYWINNVGATIEKQGEYYTNQEIDWIVDVCFKTVIYGCQAASKYMVNTGGSIVNVSSLAARCGTVGRSTLYGPLKSAVCSLSVMFAGEFAAYGIRVNSILPGFTTTPKVEESISENELLHNAENTLLRRVATPEEIAGPIVFLCSQQASYITATSLEVSGGRSVVLNPSYSYDLKISNQI</sequence>
<keyword evidence="4" id="KW-1185">Reference proteome</keyword>
<dbReference type="GO" id="GO:0008206">
    <property type="term" value="P:bile acid metabolic process"/>
    <property type="evidence" value="ECO:0007669"/>
    <property type="project" value="UniProtKB-ARBA"/>
</dbReference>
<evidence type="ECO:0000256" key="1">
    <source>
        <dbReference type="ARBA" id="ARBA00006484"/>
    </source>
</evidence>
<dbReference type="RefSeq" id="WP_091683954.1">
    <property type="nucleotide sequence ID" value="NZ_BAABFM010000017.1"/>
</dbReference>
<dbReference type="EMBL" id="FOWD01000002">
    <property type="protein sequence ID" value="SFN81415.1"/>
    <property type="molecule type" value="Genomic_DNA"/>
</dbReference>
<gene>
    <name evidence="3" type="ORF">SAMN04489757_102101</name>
</gene>
<proteinExistence type="inferred from homology"/>
<evidence type="ECO:0000313" key="3">
    <source>
        <dbReference type="EMBL" id="SFN81415.1"/>
    </source>
</evidence>
<protein>
    <submittedName>
        <fullName evidence="3">1,2-dihydroxycyclohexa-3,5-diene-1-carboxylate dehydrogenase</fullName>
    </submittedName>
</protein>
<accession>A0A1I5C347</accession>
<comment type="similarity">
    <text evidence="1">Belongs to the short-chain dehydrogenases/reductases (SDR) family.</text>
</comment>
<dbReference type="PANTHER" id="PTHR42760:SF133">
    <property type="entry name" value="3-OXOACYL-[ACYL-CARRIER-PROTEIN] REDUCTASE"/>
    <property type="match status" value="1"/>
</dbReference>
<keyword evidence="2" id="KW-0560">Oxidoreductase</keyword>
<dbReference type="FunFam" id="3.40.50.720:FF:000084">
    <property type="entry name" value="Short-chain dehydrogenase reductase"/>
    <property type="match status" value="1"/>
</dbReference>
<dbReference type="GO" id="GO:0006633">
    <property type="term" value="P:fatty acid biosynthetic process"/>
    <property type="evidence" value="ECO:0007669"/>
    <property type="project" value="TreeGrafter"/>
</dbReference>
<dbReference type="PRINTS" id="PR00080">
    <property type="entry name" value="SDRFAMILY"/>
</dbReference>
<evidence type="ECO:0000256" key="2">
    <source>
        <dbReference type="ARBA" id="ARBA00023002"/>
    </source>
</evidence>
<dbReference type="SUPFAM" id="SSF51735">
    <property type="entry name" value="NAD(P)-binding Rossmann-fold domains"/>
    <property type="match status" value="1"/>
</dbReference>
<dbReference type="OrthoDB" id="9803333at2"/>
<dbReference type="GO" id="GO:0016616">
    <property type="term" value="F:oxidoreductase activity, acting on the CH-OH group of donors, NAD or NADP as acceptor"/>
    <property type="evidence" value="ECO:0007669"/>
    <property type="project" value="TreeGrafter"/>
</dbReference>
<dbReference type="InterPro" id="IPR036291">
    <property type="entry name" value="NAD(P)-bd_dom_sf"/>
</dbReference>
<dbReference type="CDD" id="cd05233">
    <property type="entry name" value="SDR_c"/>
    <property type="match status" value="1"/>
</dbReference>
<dbReference type="STRING" id="1527.SAMN04489757_102101"/>
<name>A0A1I5C347_9FIRM</name>
<dbReference type="GO" id="GO:0048038">
    <property type="term" value="F:quinone binding"/>
    <property type="evidence" value="ECO:0007669"/>
    <property type="project" value="TreeGrafter"/>
</dbReference>
<dbReference type="PRINTS" id="PR00081">
    <property type="entry name" value="GDHRDH"/>
</dbReference>
<dbReference type="InterPro" id="IPR002347">
    <property type="entry name" value="SDR_fam"/>
</dbReference>
<dbReference type="Proteomes" id="UP000198806">
    <property type="component" value="Unassembled WGS sequence"/>
</dbReference>
<organism evidence="3 4">
    <name type="scientific">Anaerocolumna aminovalerica</name>
    <dbReference type="NCBI Taxonomy" id="1527"/>
    <lineage>
        <taxon>Bacteria</taxon>
        <taxon>Bacillati</taxon>
        <taxon>Bacillota</taxon>
        <taxon>Clostridia</taxon>
        <taxon>Lachnospirales</taxon>
        <taxon>Lachnospiraceae</taxon>
        <taxon>Anaerocolumna</taxon>
    </lineage>
</organism>
<evidence type="ECO:0000313" key="4">
    <source>
        <dbReference type="Proteomes" id="UP000198806"/>
    </source>
</evidence>
<dbReference type="AlphaFoldDB" id="A0A1I5C347"/>